<dbReference type="SUPFAM" id="SSF53850">
    <property type="entry name" value="Periplasmic binding protein-like II"/>
    <property type="match status" value="1"/>
</dbReference>
<evidence type="ECO:0000256" key="6">
    <source>
        <dbReference type="SAM" id="SignalP"/>
    </source>
</evidence>
<dbReference type="Gene3D" id="3.40.190.10">
    <property type="entry name" value="Periplasmic binding protein-like II"/>
    <property type="match status" value="2"/>
</dbReference>
<sequence length="349" mass="37779">MSLRNLARLGLAALFLTGLVAGGVKANAADPAAPGSQGPGEILNVTYDVGRELFGELNPVFQKAWQEKTSQPITVNQSFGGTSKQARSILEGLQADTVTFNQVTDVQILHDKGGLIAADWQSKFPNKSSPFYSLPSFLVRAGNPKNIRDWDDLIRDDVKVIFPNPKTSGNARYTYLAATAYALRKFDGDQAKATEFVQKIFLNVPVFDAGGRASTTTFVEREIGDVLITFEAEVQGIRKEFGLDKYDAVTPSLSLLAEFPVAVVDQVADKRGSRAVATAYLDFLYSKAAQEIIAAHAYRVNDAAILATHATNFPPVELVTVEDVFGGWDKVAAEHFASGGLLDQAFVNQ</sequence>
<dbReference type="AlphaFoldDB" id="A0A4R6WTF4"/>
<keyword evidence="5" id="KW-0574">Periplasm</keyword>
<name>A0A4R6WTF4_9PROT</name>
<dbReference type="Pfam" id="PF13531">
    <property type="entry name" value="SBP_bac_11"/>
    <property type="match status" value="1"/>
</dbReference>
<feature type="signal peptide" evidence="6">
    <location>
        <begin position="1"/>
        <end position="28"/>
    </location>
</feature>
<dbReference type="CDD" id="cd01005">
    <property type="entry name" value="PBP2_CysP"/>
    <property type="match status" value="1"/>
</dbReference>
<evidence type="ECO:0000313" key="7">
    <source>
        <dbReference type="EMBL" id="TDQ86420.1"/>
    </source>
</evidence>
<comment type="caution">
    <text evidence="7">The sequence shown here is derived from an EMBL/GenBank/DDBJ whole genome shotgun (WGS) entry which is preliminary data.</text>
</comment>
<evidence type="ECO:0000256" key="4">
    <source>
        <dbReference type="ARBA" id="ARBA00022729"/>
    </source>
</evidence>
<evidence type="ECO:0000313" key="8">
    <source>
        <dbReference type="Proteomes" id="UP000295783"/>
    </source>
</evidence>
<dbReference type="OrthoDB" id="9802127at2"/>
<dbReference type="InterPro" id="IPR005669">
    <property type="entry name" value="Thiosulph/SO4-bd"/>
</dbReference>
<keyword evidence="3" id="KW-0813">Transport</keyword>
<reference evidence="7 8" key="1">
    <citation type="submission" date="2019-03" db="EMBL/GenBank/DDBJ databases">
        <title>Genomic Encyclopedia of Type Strains, Phase III (KMG-III): the genomes of soil and plant-associated and newly described type strains.</title>
        <authorList>
            <person name="Whitman W."/>
        </authorList>
    </citation>
    <scope>NUCLEOTIDE SEQUENCE [LARGE SCALE GENOMIC DNA]</scope>
    <source>
        <strain evidence="7 8">CGMCC 1.7660</strain>
    </source>
</reference>
<keyword evidence="4 6" id="KW-0732">Signal</keyword>
<dbReference type="RefSeq" id="WP_133611534.1">
    <property type="nucleotide sequence ID" value="NZ_SNYW01000001.1"/>
</dbReference>
<dbReference type="NCBIfam" id="NF008106">
    <property type="entry name" value="PRK10852.1"/>
    <property type="match status" value="1"/>
</dbReference>
<evidence type="ECO:0000256" key="2">
    <source>
        <dbReference type="ARBA" id="ARBA00006099"/>
    </source>
</evidence>
<dbReference type="NCBIfam" id="NF008022">
    <property type="entry name" value="PRK10752.1"/>
    <property type="match status" value="1"/>
</dbReference>
<dbReference type="GO" id="GO:1901681">
    <property type="term" value="F:sulfur compound binding"/>
    <property type="evidence" value="ECO:0007669"/>
    <property type="project" value="InterPro"/>
</dbReference>
<dbReference type="PANTHER" id="PTHR30368:SF1">
    <property type="entry name" value="THIOSULFATE-BINDING PROTEIN"/>
    <property type="match status" value="1"/>
</dbReference>
<dbReference type="PROSITE" id="PS00757">
    <property type="entry name" value="PROK_SULFATE_BIND_2"/>
    <property type="match status" value="1"/>
</dbReference>
<accession>A0A4R6WTF4</accession>
<dbReference type="GO" id="GO:1902358">
    <property type="term" value="P:sulfate transmembrane transport"/>
    <property type="evidence" value="ECO:0007669"/>
    <property type="project" value="InterPro"/>
</dbReference>
<keyword evidence="8" id="KW-1185">Reference proteome</keyword>
<dbReference type="GO" id="GO:0140104">
    <property type="term" value="F:molecular carrier activity"/>
    <property type="evidence" value="ECO:0007669"/>
    <property type="project" value="InterPro"/>
</dbReference>
<organism evidence="7 8">
    <name type="scientific">Dongia mobilis</name>
    <dbReference type="NCBI Taxonomy" id="578943"/>
    <lineage>
        <taxon>Bacteria</taxon>
        <taxon>Pseudomonadati</taxon>
        <taxon>Pseudomonadota</taxon>
        <taxon>Alphaproteobacteria</taxon>
        <taxon>Rhodospirillales</taxon>
        <taxon>Dongiaceae</taxon>
        <taxon>Dongia</taxon>
    </lineage>
</organism>
<dbReference type="EMBL" id="SNYW01000001">
    <property type="protein sequence ID" value="TDQ86420.1"/>
    <property type="molecule type" value="Genomic_DNA"/>
</dbReference>
<gene>
    <name evidence="7" type="ORF">A8950_0112</name>
</gene>
<dbReference type="InterPro" id="IPR034408">
    <property type="entry name" value="Sulphate/thiosulphate_BS"/>
</dbReference>
<proteinExistence type="inferred from homology"/>
<dbReference type="PANTHER" id="PTHR30368">
    <property type="entry name" value="SULFATE-BINDING PROTEIN"/>
    <property type="match status" value="1"/>
</dbReference>
<evidence type="ECO:0000256" key="3">
    <source>
        <dbReference type="ARBA" id="ARBA00022448"/>
    </source>
</evidence>
<evidence type="ECO:0000256" key="5">
    <source>
        <dbReference type="ARBA" id="ARBA00022764"/>
    </source>
</evidence>
<protein>
    <submittedName>
        <fullName evidence="7">Sulfate transport system substrate-binding protein</fullName>
    </submittedName>
</protein>
<dbReference type="GO" id="GO:0042597">
    <property type="term" value="C:periplasmic space"/>
    <property type="evidence" value="ECO:0007669"/>
    <property type="project" value="UniProtKB-SubCell"/>
</dbReference>
<comment type="subcellular location">
    <subcellularLocation>
        <location evidence="1">Periplasm</location>
    </subcellularLocation>
</comment>
<evidence type="ECO:0000256" key="1">
    <source>
        <dbReference type="ARBA" id="ARBA00004418"/>
    </source>
</evidence>
<dbReference type="Proteomes" id="UP000295783">
    <property type="component" value="Unassembled WGS sequence"/>
</dbReference>
<comment type="similarity">
    <text evidence="2">Belongs to the prokaryotic sulfate-binding protein family.</text>
</comment>
<dbReference type="NCBIfam" id="TIGR00971">
    <property type="entry name" value="3a0106s03"/>
    <property type="match status" value="1"/>
</dbReference>
<feature type="chain" id="PRO_5021030562" evidence="6">
    <location>
        <begin position="29"/>
        <end position="349"/>
    </location>
</feature>